<dbReference type="InterPro" id="IPR052340">
    <property type="entry name" value="RNase_Y/CdgJ"/>
</dbReference>
<accession>A0ABQ1LDB0</accession>
<dbReference type="PROSITE" id="PS51833">
    <property type="entry name" value="HDOD"/>
    <property type="match status" value="1"/>
</dbReference>
<dbReference type="Pfam" id="PF08668">
    <property type="entry name" value="HDOD"/>
    <property type="match status" value="1"/>
</dbReference>
<dbReference type="Proteomes" id="UP000622638">
    <property type="component" value="Unassembled WGS sequence"/>
</dbReference>
<organism evidence="2 3">
    <name type="scientific">Pseudoduganella buxea</name>
    <dbReference type="NCBI Taxonomy" id="1949069"/>
    <lineage>
        <taxon>Bacteria</taxon>
        <taxon>Pseudomonadati</taxon>
        <taxon>Pseudomonadota</taxon>
        <taxon>Betaproteobacteria</taxon>
        <taxon>Burkholderiales</taxon>
        <taxon>Oxalobacteraceae</taxon>
        <taxon>Telluria group</taxon>
        <taxon>Pseudoduganella</taxon>
    </lineage>
</organism>
<dbReference type="Gene3D" id="1.10.3210.10">
    <property type="entry name" value="Hypothetical protein af1432"/>
    <property type="match status" value="1"/>
</dbReference>
<evidence type="ECO:0000259" key="1">
    <source>
        <dbReference type="PROSITE" id="PS51833"/>
    </source>
</evidence>
<dbReference type="PANTHER" id="PTHR33525:SF4">
    <property type="entry name" value="CYCLIC DI-GMP PHOSPHODIESTERASE CDGJ"/>
    <property type="match status" value="1"/>
</dbReference>
<keyword evidence="3" id="KW-1185">Reference proteome</keyword>
<dbReference type="SUPFAM" id="SSF109604">
    <property type="entry name" value="HD-domain/PDEase-like"/>
    <property type="match status" value="1"/>
</dbReference>
<reference evidence="3" key="1">
    <citation type="journal article" date="2019" name="Int. J. Syst. Evol. Microbiol.">
        <title>The Global Catalogue of Microorganisms (GCM) 10K type strain sequencing project: providing services to taxonomists for standard genome sequencing and annotation.</title>
        <authorList>
            <consortium name="The Broad Institute Genomics Platform"/>
            <consortium name="The Broad Institute Genome Sequencing Center for Infectious Disease"/>
            <person name="Wu L."/>
            <person name="Ma J."/>
        </authorList>
    </citation>
    <scope>NUCLEOTIDE SEQUENCE [LARGE SCALE GENOMIC DNA]</scope>
    <source>
        <strain evidence="3">CGMCC 1.15931</strain>
    </source>
</reference>
<dbReference type="InterPro" id="IPR013976">
    <property type="entry name" value="HDOD"/>
</dbReference>
<protein>
    <recommendedName>
        <fullName evidence="1">HDOD domain-containing protein</fullName>
    </recommendedName>
</protein>
<gene>
    <name evidence="2" type="ORF">GCM10011572_49400</name>
</gene>
<evidence type="ECO:0000313" key="2">
    <source>
        <dbReference type="EMBL" id="GGC22058.1"/>
    </source>
</evidence>
<dbReference type="EMBL" id="BMKG01000031">
    <property type="protein sequence ID" value="GGC22058.1"/>
    <property type="molecule type" value="Genomic_DNA"/>
</dbReference>
<comment type="caution">
    <text evidence="2">The sequence shown here is derived from an EMBL/GenBank/DDBJ whole genome shotgun (WGS) entry which is preliminary data.</text>
</comment>
<proteinExistence type="predicted"/>
<sequence>MGLLSVNINSRTKAIRERMSATEPSLFPLVGLEAVANTQHQWVALALTVAPHPASGLDAWQALLSVFAWPDMGAALAPLDCIVTLADPLRMLPEHMAALPASRVVLRIDAAALAEPAVRKRCAELVEQGYRLVADGEPGIHAMQTGVKGVTSDCAVALPSALALMSLPGPHWARNVPGAARLAVCRAAGMHWFSGPYEREAAPQGGDGTSRKRLLALLGLLARDADSRELETILKQDPALSYHLLKLVNSAAFALSSPIHNFGQAINLLGRRQLQRWLQLLLYARQMDDSTASLLLPLAALRAAQMEALCKQLGGDRDRQDMAFVVGVFALLDVLLGMPMPEIVGALHLDAEVAGALLERSGQLGALLALVEAPLAERERLDAVGLTPEAFWQSQLQGYHWAIQVSRNL</sequence>
<evidence type="ECO:0000313" key="3">
    <source>
        <dbReference type="Proteomes" id="UP000622638"/>
    </source>
</evidence>
<dbReference type="PANTHER" id="PTHR33525">
    <property type="match status" value="1"/>
</dbReference>
<feature type="domain" description="HDOD" evidence="1">
    <location>
        <begin position="207"/>
        <end position="395"/>
    </location>
</feature>
<name>A0ABQ1LDB0_9BURK</name>